<evidence type="ECO:0000256" key="1">
    <source>
        <dbReference type="ARBA" id="ARBA00006717"/>
    </source>
</evidence>
<keyword evidence="8" id="KW-1185">Reference proteome</keyword>
<dbReference type="STRING" id="102285.A0A0R3TUM6"/>
<evidence type="ECO:0000256" key="3">
    <source>
        <dbReference type="ARBA" id="ARBA00023152"/>
    </source>
</evidence>
<dbReference type="InterPro" id="IPR005952">
    <property type="entry name" value="Phosphogly_mut1"/>
</dbReference>
<dbReference type="Proteomes" id="UP000278807">
    <property type="component" value="Unassembled WGS sequence"/>
</dbReference>
<dbReference type="Pfam" id="PF00300">
    <property type="entry name" value="His_Phos_1"/>
    <property type="match status" value="1"/>
</dbReference>
<keyword evidence="3" id="KW-0324">Glycolysis</keyword>
<dbReference type="AlphaFoldDB" id="A0A0R3TUM6"/>
<feature type="site" description="Transition state stabilizer" evidence="6">
    <location>
        <position position="94"/>
    </location>
</feature>
<dbReference type="NCBIfam" id="TIGR01258">
    <property type="entry name" value="pgm_1"/>
    <property type="match status" value="1"/>
</dbReference>
<reference evidence="7 8" key="2">
    <citation type="submission" date="2018-11" db="EMBL/GenBank/DDBJ databases">
        <authorList>
            <consortium name="Pathogen Informatics"/>
        </authorList>
    </citation>
    <scope>NUCLEOTIDE SEQUENCE [LARGE SCALE GENOMIC DNA]</scope>
</reference>
<reference evidence="9" key="1">
    <citation type="submission" date="2017-02" db="UniProtKB">
        <authorList>
            <consortium name="WormBaseParasite"/>
        </authorList>
    </citation>
    <scope>IDENTIFICATION</scope>
</reference>
<proteinExistence type="inferred from homology"/>
<dbReference type="CDD" id="cd07067">
    <property type="entry name" value="HP_PGM_like"/>
    <property type="match status" value="1"/>
</dbReference>
<evidence type="ECO:0000256" key="2">
    <source>
        <dbReference type="ARBA" id="ARBA00012028"/>
    </source>
</evidence>
<evidence type="ECO:0000256" key="5">
    <source>
        <dbReference type="PIRSR" id="PIRSR613078-2"/>
    </source>
</evidence>
<evidence type="ECO:0000313" key="7">
    <source>
        <dbReference type="EMBL" id="VDO10511.1"/>
    </source>
</evidence>
<evidence type="ECO:0000313" key="9">
    <source>
        <dbReference type="WBParaSite" id="HNAJ_0001147201-mRNA-1"/>
    </source>
</evidence>
<dbReference type="Gene3D" id="3.40.50.1240">
    <property type="entry name" value="Phosphoglycerate mutase-like"/>
    <property type="match status" value="1"/>
</dbReference>
<dbReference type="GO" id="GO:0004619">
    <property type="term" value="F:phosphoglycerate mutase activity"/>
    <property type="evidence" value="ECO:0007669"/>
    <property type="project" value="UniProtKB-EC"/>
</dbReference>
<sequence length="160" mass="18146">MLGALQGMSKDQSFSRFGECQVKLWTTSFDTPPPDPISTDPKPFEFDSRYAHLDTNLLPKTESMKDTIERVLPFWHDEIVPSIKKGKRVLVVAHLNSIRALLKHIDNIPNEKIMDIDIPTGIPLVYELQANMSPIRKYYLAETSELAPVISREIGNIKLA</sequence>
<dbReference type="InterPro" id="IPR029033">
    <property type="entry name" value="His_PPase_superfam"/>
</dbReference>
<evidence type="ECO:0000256" key="4">
    <source>
        <dbReference type="ARBA" id="ARBA00023235"/>
    </source>
</evidence>
<protein>
    <recommendedName>
        <fullName evidence="2">phosphoglycerate mutase (2,3-diphosphoglycerate-dependent)</fullName>
        <ecNumber evidence="2">5.4.2.11</ecNumber>
    </recommendedName>
</protein>
<name>A0A0R3TUM6_RODNA</name>
<dbReference type="SUPFAM" id="SSF53254">
    <property type="entry name" value="Phosphoglycerate mutase-like"/>
    <property type="match status" value="1"/>
</dbReference>
<dbReference type="OrthoDB" id="354304at2759"/>
<dbReference type="GO" id="GO:0006096">
    <property type="term" value="P:glycolytic process"/>
    <property type="evidence" value="ECO:0007669"/>
    <property type="project" value="UniProtKB-KW"/>
</dbReference>
<dbReference type="WBParaSite" id="HNAJ_0001147201-mRNA-1">
    <property type="protein sequence ID" value="HNAJ_0001147201-mRNA-1"/>
    <property type="gene ID" value="HNAJ_0001147201"/>
</dbReference>
<feature type="binding site" evidence="5">
    <location>
        <position position="10"/>
    </location>
    <ligand>
        <name>substrate</name>
    </ligand>
</feature>
<accession>A0A0R3TUM6</accession>
<organism evidence="9">
    <name type="scientific">Rodentolepis nana</name>
    <name type="common">Dwarf tapeworm</name>
    <name type="synonym">Hymenolepis nana</name>
    <dbReference type="NCBI Taxonomy" id="102285"/>
    <lineage>
        <taxon>Eukaryota</taxon>
        <taxon>Metazoa</taxon>
        <taxon>Spiralia</taxon>
        <taxon>Lophotrochozoa</taxon>
        <taxon>Platyhelminthes</taxon>
        <taxon>Cestoda</taxon>
        <taxon>Eucestoda</taxon>
        <taxon>Cyclophyllidea</taxon>
        <taxon>Hymenolepididae</taxon>
        <taxon>Rodentolepis</taxon>
    </lineage>
</organism>
<keyword evidence="4" id="KW-0413">Isomerase</keyword>
<dbReference type="PANTHER" id="PTHR11931">
    <property type="entry name" value="PHOSPHOGLYCERATE MUTASE"/>
    <property type="match status" value="1"/>
</dbReference>
<gene>
    <name evidence="7" type="ORF">HNAJ_LOCUS11462</name>
</gene>
<evidence type="ECO:0000313" key="8">
    <source>
        <dbReference type="Proteomes" id="UP000278807"/>
    </source>
</evidence>
<dbReference type="EMBL" id="UZAE01013591">
    <property type="protein sequence ID" value="VDO10511.1"/>
    <property type="molecule type" value="Genomic_DNA"/>
</dbReference>
<dbReference type="InterPro" id="IPR013078">
    <property type="entry name" value="His_Pase_superF_clade-1"/>
</dbReference>
<dbReference type="EC" id="5.4.2.11" evidence="2"/>
<evidence type="ECO:0000256" key="6">
    <source>
        <dbReference type="PIRSR" id="PIRSR613078-3"/>
    </source>
</evidence>
<comment type="similarity">
    <text evidence="1">Belongs to the phosphoglycerate mutase family. BPG-dependent PGAM subfamily.</text>
</comment>